<keyword evidence="3 6" id="KW-1133">Transmembrane helix</keyword>
<dbReference type="InterPro" id="IPR004254">
    <property type="entry name" value="AdipoR/HlyIII-related"/>
</dbReference>
<keyword evidence="2 6" id="KW-0812">Transmembrane</keyword>
<reference evidence="7 8" key="1">
    <citation type="journal article" date="2014" name="Int. J. Syst. Evol. Microbiol.">
        <title>Complete genome sequence of Corynebacterium casei LMG S-19264T (=DSM 44701T), isolated from a smear-ripened cheese.</title>
        <authorList>
            <consortium name="US DOE Joint Genome Institute (JGI-PGF)"/>
            <person name="Walter F."/>
            <person name="Albersmeier A."/>
            <person name="Kalinowski J."/>
            <person name="Ruckert C."/>
        </authorList>
    </citation>
    <scope>NUCLEOTIDE SEQUENCE [LARGE SCALE GENOMIC DNA]</scope>
    <source>
        <strain evidence="7 8">CGMCC 1.7029</strain>
    </source>
</reference>
<keyword evidence="4 6" id="KW-0472">Membrane</keyword>
<name>A0A917YKS7_9RHOB</name>
<dbReference type="GO" id="GO:0016020">
    <property type="term" value="C:membrane"/>
    <property type="evidence" value="ECO:0007669"/>
    <property type="project" value="UniProtKB-SubCell"/>
</dbReference>
<accession>A0A917YKS7</accession>
<feature type="transmembrane region" description="Helical" evidence="6">
    <location>
        <begin position="88"/>
        <end position="115"/>
    </location>
</feature>
<evidence type="ECO:0000313" key="7">
    <source>
        <dbReference type="EMBL" id="GGO33535.1"/>
    </source>
</evidence>
<evidence type="ECO:0000256" key="3">
    <source>
        <dbReference type="ARBA" id="ARBA00022989"/>
    </source>
</evidence>
<protein>
    <submittedName>
        <fullName evidence="7">Hly-III family protein</fullName>
    </submittedName>
</protein>
<keyword evidence="5" id="KW-0862">Zinc</keyword>
<dbReference type="AlphaFoldDB" id="A0A917YKS7"/>
<sequence length="215" mass="23005">MFASRATYSTPELVSDGVVHVLGVVAALSSVPVLITLTALKRGDPSAIAGTAIYGVTLIAMLLASGLYNMNRSDRWTGLLRRMDHSAIYFKIAGTYTAFILLSGTGLVLAAVLWITATAGAALKIAAPYRFRWVGLALYFCMGWAGVVGGWQVFATMSAPVFALVVLGGLIYSIGTLFYLMERLPFHNTLWHVFVLAASAVYYAAVTAHVMQTAT</sequence>
<feature type="transmembrane region" description="Helical" evidence="6">
    <location>
        <begin position="20"/>
        <end position="40"/>
    </location>
</feature>
<evidence type="ECO:0000256" key="6">
    <source>
        <dbReference type="SAM" id="Phobius"/>
    </source>
</evidence>
<feature type="transmembrane region" description="Helical" evidence="6">
    <location>
        <begin position="136"/>
        <end position="155"/>
    </location>
</feature>
<evidence type="ECO:0000256" key="2">
    <source>
        <dbReference type="ARBA" id="ARBA00022692"/>
    </source>
</evidence>
<dbReference type="EMBL" id="BMLP01000004">
    <property type="protein sequence ID" value="GGO33535.1"/>
    <property type="molecule type" value="Genomic_DNA"/>
</dbReference>
<proteinExistence type="predicted"/>
<evidence type="ECO:0000256" key="4">
    <source>
        <dbReference type="ARBA" id="ARBA00023136"/>
    </source>
</evidence>
<gene>
    <name evidence="7" type="ORF">GCM10010991_23080</name>
</gene>
<evidence type="ECO:0000256" key="5">
    <source>
        <dbReference type="PIRSR" id="PIRSR604254-1"/>
    </source>
</evidence>
<organism evidence="7 8">
    <name type="scientific">Gemmobacter aquaticus</name>
    <dbReference type="NCBI Taxonomy" id="490185"/>
    <lineage>
        <taxon>Bacteria</taxon>
        <taxon>Pseudomonadati</taxon>
        <taxon>Pseudomonadota</taxon>
        <taxon>Alphaproteobacteria</taxon>
        <taxon>Rhodobacterales</taxon>
        <taxon>Paracoccaceae</taxon>
        <taxon>Gemmobacter</taxon>
    </lineage>
</organism>
<dbReference type="Pfam" id="PF03006">
    <property type="entry name" value="HlyIII"/>
    <property type="match status" value="1"/>
</dbReference>
<keyword evidence="8" id="KW-1185">Reference proteome</keyword>
<dbReference type="Proteomes" id="UP000598196">
    <property type="component" value="Unassembled WGS sequence"/>
</dbReference>
<keyword evidence="5" id="KW-0479">Metal-binding</keyword>
<comment type="subcellular location">
    <subcellularLocation>
        <location evidence="1">Membrane</location>
        <topology evidence="1">Multi-pass membrane protein</topology>
    </subcellularLocation>
</comment>
<comment type="caution">
    <text evidence="7">The sequence shown here is derived from an EMBL/GenBank/DDBJ whole genome shotgun (WGS) entry which is preliminary data.</text>
</comment>
<dbReference type="GO" id="GO:0046872">
    <property type="term" value="F:metal ion binding"/>
    <property type="evidence" value="ECO:0007669"/>
    <property type="project" value="UniProtKB-KW"/>
</dbReference>
<dbReference type="PANTHER" id="PTHR20855">
    <property type="entry name" value="ADIPOR/PROGESTIN RECEPTOR-RELATED"/>
    <property type="match status" value="1"/>
</dbReference>
<feature type="binding site" evidence="5">
    <location>
        <position position="192"/>
    </location>
    <ligand>
        <name>Zn(2+)</name>
        <dbReference type="ChEBI" id="CHEBI:29105"/>
    </ligand>
</feature>
<dbReference type="PANTHER" id="PTHR20855:SF3">
    <property type="entry name" value="LD03007P"/>
    <property type="match status" value="1"/>
</dbReference>
<feature type="transmembrane region" description="Helical" evidence="6">
    <location>
        <begin position="47"/>
        <end position="68"/>
    </location>
</feature>
<feature type="transmembrane region" description="Helical" evidence="6">
    <location>
        <begin position="161"/>
        <end position="181"/>
    </location>
</feature>
<evidence type="ECO:0000256" key="1">
    <source>
        <dbReference type="ARBA" id="ARBA00004141"/>
    </source>
</evidence>
<feature type="transmembrane region" description="Helical" evidence="6">
    <location>
        <begin position="193"/>
        <end position="211"/>
    </location>
</feature>
<evidence type="ECO:0000313" key="8">
    <source>
        <dbReference type="Proteomes" id="UP000598196"/>
    </source>
</evidence>